<dbReference type="OrthoDB" id="4356994at2759"/>
<dbReference type="AlphaFoldDB" id="C5FX58"/>
<dbReference type="RefSeq" id="XP_002843934.1">
    <property type="nucleotide sequence ID" value="XM_002843888.1"/>
</dbReference>
<accession>C5FX58</accession>
<organism evidence="2 3">
    <name type="scientific">Arthroderma otae (strain ATCC MYA-4605 / CBS 113480)</name>
    <name type="common">Microsporum canis</name>
    <dbReference type="NCBI Taxonomy" id="554155"/>
    <lineage>
        <taxon>Eukaryota</taxon>
        <taxon>Fungi</taxon>
        <taxon>Dikarya</taxon>
        <taxon>Ascomycota</taxon>
        <taxon>Pezizomycotina</taxon>
        <taxon>Eurotiomycetes</taxon>
        <taxon>Eurotiomycetidae</taxon>
        <taxon>Onygenales</taxon>
        <taxon>Arthrodermataceae</taxon>
        <taxon>Microsporum</taxon>
    </lineage>
</organism>
<dbReference type="GeneID" id="9228058"/>
<reference evidence="3" key="1">
    <citation type="journal article" date="2012" name="MBio">
        <title>Comparative genome analysis of Trichophyton rubrum and related dermatophytes reveals candidate genes involved in infection.</title>
        <authorList>
            <person name="Martinez D.A."/>
            <person name="Oliver B.G."/>
            <person name="Graeser Y."/>
            <person name="Goldberg J.M."/>
            <person name="Li W."/>
            <person name="Martinez-Rossi N.M."/>
            <person name="Monod M."/>
            <person name="Shelest E."/>
            <person name="Barton R.C."/>
            <person name="Birch E."/>
            <person name="Brakhage A.A."/>
            <person name="Chen Z."/>
            <person name="Gurr S.J."/>
            <person name="Heiman D."/>
            <person name="Heitman J."/>
            <person name="Kosti I."/>
            <person name="Rossi A."/>
            <person name="Saif S."/>
            <person name="Samalova M."/>
            <person name="Saunders C.W."/>
            <person name="Shea T."/>
            <person name="Summerbell R.C."/>
            <person name="Xu J."/>
            <person name="Young S."/>
            <person name="Zeng Q."/>
            <person name="Birren B.W."/>
            <person name="Cuomo C.A."/>
            <person name="White T.C."/>
        </authorList>
    </citation>
    <scope>NUCLEOTIDE SEQUENCE [LARGE SCALE GENOMIC DNA]</scope>
    <source>
        <strain evidence="3">ATCC MYA-4605 / CBS 113480</strain>
    </source>
</reference>
<dbReference type="EMBL" id="DS995707">
    <property type="protein sequence ID" value="EEQ34898.1"/>
    <property type="molecule type" value="Genomic_DNA"/>
</dbReference>
<dbReference type="eggNOG" id="ENOG502SZS5">
    <property type="taxonomic scope" value="Eukaryota"/>
</dbReference>
<gene>
    <name evidence="2" type="ORF">MCYG_07717</name>
</gene>
<dbReference type="Proteomes" id="UP000002035">
    <property type="component" value="Unassembled WGS sequence"/>
</dbReference>
<evidence type="ECO:0000313" key="3">
    <source>
        <dbReference type="Proteomes" id="UP000002035"/>
    </source>
</evidence>
<keyword evidence="3" id="KW-1185">Reference proteome</keyword>
<dbReference type="VEuPathDB" id="FungiDB:MCYG_07717"/>
<dbReference type="HOGENOM" id="CLU_799181_0_0_1"/>
<evidence type="ECO:0000256" key="1">
    <source>
        <dbReference type="SAM" id="MobiDB-lite"/>
    </source>
</evidence>
<sequence>MFGTLVSTSLDRETLEYIENPDHVAAVSRNVQDKIRIACTLLWRTEKMPKMCDYGTQRSGSAVPRTVCDEAEPGGQAKDSEESAPDNLDNCTDESLFTPWIIDTPMQHDLDGSSSSSSGYNTASTIDIMTPEMPTPDMTLTPLPRPSATDRAGDVESLERGQAVHVNADGDGCCLLSSISFLNRLVSRSASCENRIDLLLADVRSSIETLATFMLCERCASRVEHDMLIAMTARQISVICGMMANCYRTMYLRAVDSNTLSSEPEVDVAAGAVDVFVSTYRVNLRERLHLLESLVSLQLVEFQQHIDTIKTRHRSRPDQGQAETLIEAEDHIKLAQLAIIGLNINHL</sequence>
<feature type="region of interest" description="Disordered" evidence="1">
    <location>
        <begin position="55"/>
        <end position="89"/>
    </location>
</feature>
<protein>
    <submittedName>
        <fullName evidence="2">Uncharacterized protein</fullName>
    </submittedName>
</protein>
<evidence type="ECO:0000313" key="2">
    <source>
        <dbReference type="EMBL" id="EEQ34898.1"/>
    </source>
</evidence>
<name>C5FX58_ARTOC</name>
<proteinExistence type="predicted"/>
<dbReference type="OMA" id="SHENRID"/>
<dbReference type="STRING" id="554155.C5FX58"/>